<sequence length="175" mass="19487">MSNQEISGQFVSAFIASAGEVSPVFERKVREYLEKNGIESVEPAAFYSLDKFSKTMHQVEDDVGTMTTMEAGREMITVIEELSAMSSLEETIDVGKQAQRDAYKNFSAEDAGQLRHEQQDDGTDRVAYYGGWRYPEGFTEGIMKEFAAVTNGYAASGVESTTPRHDEVFAYLFQA</sequence>
<protein>
    <submittedName>
        <fullName evidence="1">Uncharacterized protein</fullName>
    </submittedName>
</protein>
<organism evidence="1 2">
    <name type="scientific">Halovenus aranensis</name>
    <dbReference type="NCBI Taxonomy" id="890420"/>
    <lineage>
        <taxon>Archaea</taxon>
        <taxon>Methanobacteriati</taxon>
        <taxon>Methanobacteriota</taxon>
        <taxon>Stenosarchaea group</taxon>
        <taxon>Halobacteria</taxon>
        <taxon>Halobacteriales</taxon>
        <taxon>Haloarculaceae</taxon>
        <taxon>Halovenus</taxon>
    </lineage>
</organism>
<reference evidence="1 2" key="1">
    <citation type="submission" date="2016-10" db="EMBL/GenBank/DDBJ databases">
        <authorList>
            <person name="de Groot N.N."/>
        </authorList>
    </citation>
    <scope>NUCLEOTIDE SEQUENCE [LARGE SCALE GENOMIC DNA]</scope>
    <source>
        <strain evidence="1 2">IBRC-M10015</strain>
    </source>
</reference>
<accession>A0A1G8VPW7</accession>
<dbReference type="RefSeq" id="WP_092701983.1">
    <property type="nucleotide sequence ID" value="NZ_FNFC01000007.1"/>
</dbReference>
<name>A0A1G8VPW7_9EURY</name>
<dbReference type="STRING" id="890420.SAMN05216226_10785"/>
<proteinExistence type="predicted"/>
<gene>
    <name evidence="1" type="ORF">SAMN05216226_10785</name>
</gene>
<dbReference type="Proteomes" id="UP000198856">
    <property type="component" value="Unassembled WGS sequence"/>
</dbReference>
<dbReference type="EMBL" id="FNFC01000007">
    <property type="protein sequence ID" value="SDJ68121.1"/>
    <property type="molecule type" value="Genomic_DNA"/>
</dbReference>
<evidence type="ECO:0000313" key="2">
    <source>
        <dbReference type="Proteomes" id="UP000198856"/>
    </source>
</evidence>
<evidence type="ECO:0000313" key="1">
    <source>
        <dbReference type="EMBL" id="SDJ68121.1"/>
    </source>
</evidence>
<dbReference type="AlphaFoldDB" id="A0A1G8VPW7"/>
<keyword evidence="2" id="KW-1185">Reference proteome</keyword>